<name>A0ABQ5SXJ3_9ACTN</name>
<protein>
    <recommendedName>
        <fullName evidence="4">PPE family domain-containing protein</fullName>
    </recommendedName>
</protein>
<feature type="region of interest" description="Disordered" evidence="1">
    <location>
        <begin position="108"/>
        <end position="136"/>
    </location>
</feature>
<accession>A0ABQ5SXJ3</accession>
<gene>
    <name evidence="2" type="ORF">GCM10017579_29410</name>
</gene>
<evidence type="ECO:0000256" key="1">
    <source>
        <dbReference type="SAM" id="MobiDB-lite"/>
    </source>
</evidence>
<evidence type="ECO:0008006" key="4">
    <source>
        <dbReference type="Google" id="ProtNLM"/>
    </source>
</evidence>
<keyword evidence="3" id="KW-1185">Reference proteome</keyword>
<feature type="region of interest" description="Disordered" evidence="1">
    <location>
        <begin position="345"/>
        <end position="458"/>
    </location>
</feature>
<feature type="compositionally biased region" description="Polar residues" evidence="1">
    <location>
        <begin position="173"/>
        <end position="182"/>
    </location>
</feature>
<reference evidence="2" key="2">
    <citation type="submission" date="2023-01" db="EMBL/GenBank/DDBJ databases">
        <authorList>
            <person name="Sun Q."/>
            <person name="Evtushenko L."/>
        </authorList>
    </citation>
    <scope>NUCLEOTIDE SEQUENCE</scope>
    <source>
        <strain evidence="2">VKM Ac-1246</strain>
    </source>
</reference>
<evidence type="ECO:0000313" key="2">
    <source>
        <dbReference type="EMBL" id="GLJ68905.1"/>
    </source>
</evidence>
<comment type="caution">
    <text evidence="2">The sequence shown here is derived from an EMBL/GenBank/DDBJ whole genome shotgun (WGS) entry which is preliminary data.</text>
</comment>
<proteinExistence type="predicted"/>
<feature type="compositionally biased region" description="Pro residues" evidence="1">
    <location>
        <begin position="194"/>
        <end position="204"/>
    </location>
</feature>
<dbReference type="Proteomes" id="UP001142292">
    <property type="component" value="Unassembled WGS sequence"/>
</dbReference>
<reference evidence="2" key="1">
    <citation type="journal article" date="2014" name="Int. J. Syst. Evol. Microbiol.">
        <title>Complete genome of a new Firmicutes species belonging to the dominant human colonic microbiota ('Ruminococcus bicirculans') reveals two chromosomes and a selective capacity to utilize plant glucans.</title>
        <authorList>
            <consortium name="NISC Comparative Sequencing Program"/>
            <person name="Wegmann U."/>
            <person name="Louis P."/>
            <person name="Goesmann A."/>
            <person name="Henrissat B."/>
            <person name="Duncan S.H."/>
            <person name="Flint H.J."/>
        </authorList>
    </citation>
    <scope>NUCLEOTIDE SEQUENCE</scope>
    <source>
        <strain evidence="2">VKM Ac-1246</strain>
    </source>
</reference>
<dbReference type="EMBL" id="BSEL01000005">
    <property type="protein sequence ID" value="GLJ68905.1"/>
    <property type="molecule type" value="Genomic_DNA"/>
</dbReference>
<organism evidence="2 3">
    <name type="scientific">Nocardioides luteus</name>
    <dbReference type="NCBI Taxonomy" id="1844"/>
    <lineage>
        <taxon>Bacteria</taxon>
        <taxon>Bacillati</taxon>
        <taxon>Actinomycetota</taxon>
        <taxon>Actinomycetes</taxon>
        <taxon>Propionibacteriales</taxon>
        <taxon>Nocardioidaceae</taxon>
        <taxon>Nocardioides</taxon>
    </lineage>
</organism>
<sequence>MGPRGTMMSILREYVVNADPDDIQTRLEDWENARRVFQELVKDLHLAAKRVPEAFEETSDTSIAAKAAFQTSATKLTSKVQQLTDAIEALGEARAEVKRAQEKHRALEQKLSFEPVSAPDESASKYAQTGPGIDSAQAVQNRKNFQADRRAYDAQQATIADAEQAAARQIEQVDTQNYTSQPPVRALTEEPGSPNDPAPKPPSSPGSYSQIAASRARISKINSNTLYPEGWGHEIIAQEKANIEAHQAENKPEWDGNQWINADGSPAPSTSYAMVETANGLAPLAGGTGGMTAMAVAGGGALLTAGVAKALASKFAAGGASAKAGAPAATSRSAAARSTGARAGAAGARGAGAGAGARGAGGRGAGGRGAGAAGGRGAGAAGGRGAGRAGAGGRGAGVGGRRGGKKRDENGSQNQEWAADYTDDWTETASDVLDPGASRGWVPNPPADGGESGPRQSK</sequence>
<evidence type="ECO:0000313" key="3">
    <source>
        <dbReference type="Proteomes" id="UP001142292"/>
    </source>
</evidence>
<feature type="region of interest" description="Disordered" evidence="1">
    <location>
        <begin position="173"/>
        <end position="211"/>
    </location>
</feature>
<feature type="compositionally biased region" description="Gly residues" evidence="1">
    <location>
        <begin position="347"/>
        <end position="401"/>
    </location>
</feature>